<dbReference type="PROSITE" id="PS51987">
    <property type="entry name" value="GS_CATALYTIC"/>
    <property type="match status" value="1"/>
</dbReference>
<evidence type="ECO:0000259" key="9">
    <source>
        <dbReference type="PROSITE" id="PS51986"/>
    </source>
</evidence>
<dbReference type="InterPro" id="IPR027303">
    <property type="entry name" value="Gln_synth_gly_rich_site"/>
</dbReference>
<comment type="cofactor">
    <cofactor evidence="1">
        <name>Mg(2+)</name>
        <dbReference type="ChEBI" id="CHEBI:18420"/>
    </cofactor>
</comment>
<sequence>MIDIFYNKQVTIMSFQADVTGVGTESAEVVALTPVAVTPAPVQEAEAFLEAYPEVHFIDLLIADMNGIVRGKRIDRSALVKAFERGIALPASVFALNIQGTTVEETGLGVEIGDADRICLPIPGTLCIEPWQKRPTGQLLMTMYELDRKTPFFADPRYVLQRVVERFTALGVKPVSAFELEFFLIDQENITGRPQPPRSPISGKRPNSVQVYSMDDLDEYAEFLEDVIEAAHEQGIPADAIVAESAPGQFEVNLHHVDCPVKACDYSVLLKRVIKSVAYDHEMDTTFMAKPYHDQAGNGMHVHISLERDGRNLFAANADGSLPDHLRWAIGGLLETLPQYMAFLCPNVNSYRRFSPSFFVPCAPTWGIDNRTVAVRVPGGEAEAMRIEHRLGGADANPYLLMAALLSAIHYGISNRIEPPPMTEGNAYEQHEPSLPTNLRDALRQLEGSEVMKEYIGEEYLDVFVLCKESELEEFEKTISDLEYMWYLHTV</sequence>
<dbReference type="InterPro" id="IPR014746">
    <property type="entry name" value="Gln_synth/guanido_kin_cat_dom"/>
</dbReference>
<dbReference type="InterPro" id="IPR036651">
    <property type="entry name" value="Gln_synt_N_sf"/>
</dbReference>
<dbReference type="AlphaFoldDB" id="A0A078MHR3"/>
<dbReference type="Gene3D" id="3.10.20.70">
    <property type="entry name" value="Glutamine synthetase, N-terminal domain"/>
    <property type="match status" value="1"/>
</dbReference>
<dbReference type="GO" id="GO:0004356">
    <property type="term" value="F:glutamine synthetase activity"/>
    <property type="evidence" value="ECO:0007669"/>
    <property type="project" value="InterPro"/>
</dbReference>
<evidence type="ECO:0000256" key="2">
    <source>
        <dbReference type="ARBA" id="ARBA00009897"/>
    </source>
</evidence>
<evidence type="ECO:0000256" key="8">
    <source>
        <dbReference type="RuleBase" id="RU000384"/>
    </source>
</evidence>
<accession>A0A078MHR3</accession>
<dbReference type="Pfam" id="PF00120">
    <property type="entry name" value="Gln-synt_C"/>
    <property type="match status" value="1"/>
</dbReference>
<dbReference type="GO" id="GO:0005524">
    <property type="term" value="F:ATP binding"/>
    <property type="evidence" value="ECO:0007669"/>
    <property type="project" value="UniProtKB-KW"/>
</dbReference>
<dbReference type="PANTHER" id="PTHR43785:SF12">
    <property type="entry name" value="TYPE-1 GLUTAMINE SYNTHETASE 2"/>
    <property type="match status" value="1"/>
</dbReference>
<feature type="domain" description="GS beta-grasp" evidence="9">
    <location>
        <begin position="53"/>
        <end position="148"/>
    </location>
</feature>
<dbReference type="GO" id="GO:0006542">
    <property type="term" value="P:glutamine biosynthetic process"/>
    <property type="evidence" value="ECO:0007669"/>
    <property type="project" value="InterPro"/>
</dbReference>
<dbReference type="EMBL" id="LK391969">
    <property type="protein sequence ID" value="CEF26463.1"/>
    <property type="molecule type" value="Genomic_DNA"/>
</dbReference>
<keyword evidence="5" id="KW-0067">ATP-binding</keyword>
<dbReference type="Gene3D" id="3.30.590.10">
    <property type="entry name" value="Glutamine synthetase/guanido kinase, catalytic domain"/>
    <property type="match status" value="1"/>
</dbReference>
<comment type="similarity">
    <text evidence="2 7 8">Belongs to the glutamine synthetase family.</text>
</comment>
<name>A0A078MHR3_9PSED</name>
<dbReference type="PANTHER" id="PTHR43785">
    <property type="entry name" value="GAMMA-GLUTAMYLPUTRESCINE SYNTHETASE"/>
    <property type="match status" value="1"/>
</dbReference>
<dbReference type="SUPFAM" id="SSF54368">
    <property type="entry name" value="Glutamine synthetase, N-terminal domain"/>
    <property type="match status" value="1"/>
</dbReference>
<dbReference type="FunFam" id="3.30.590.10:FF:000005">
    <property type="entry name" value="Probable glutamine synthetase"/>
    <property type="match status" value="1"/>
</dbReference>
<evidence type="ECO:0000256" key="3">
    <source>
        <dbReference type="ARBA" id="ARBA00022598"/>
    </source>
</evidence>
<dbReference type="SUPFAM" id="SSF55931">
    <property type="entry name" value="Glutamine synthetase/guanido kinase"/>
    <property type="match status" value="1"/>
</dbReference>
<dbReference type="PATRIC" id="fig|1461581.3.peg.1372"/>
<proteinExistence type="inferred from homology"/>
<dbReference type="SMART" id="SM01230">
    <property type="entry name" value="Gln-synt_C"/>
    <property type="match status" value="1"/>
</dbReference>
<evidence type="ECO:0000313" key="11">
    <source>
        <dbReference type="EMBL" id="CEA04186.1"/>
    </source>
</evidence>
<keyword evidence="6" id="KW-0460">Magnesium</keyword>
<dbReference type="PROSITE" id="PS51986">
    <property type="entry name" value="GS_BETA_GRASP"/>
    <property type="match status" value="1"/>
</dbReference>
<feature type="domain" description="GS catalytic" evidence="10">
    <location>
        <begin position="156"/>
        <end position="491"/>
    </location>
</feature>
<keyword evidence="4" id="KW-0547">Nucleotide-binding</keyword>
<evidence type="ECO:0000256" key="4">
    <source>
        <dbReference type="ARBA" id="ARBA00022741"/>
    </source>
</evidence>
<keyword evidence="3" id="KW-0436">Ligase</keyword>
<evidence type="ECO:0000256" key="1">
    <source>
        <dbReference type="ARBA" id="ARBA00001946"/>
    </source>
</evidence>
<evidence type="ECO:0000256" key="5">
    <source>
        <dbReference type="ARBA" id="ARBA00022840"/>
    </source>
</evidence>
<dbReference type="FunFam" id="3.10.20.70:FF:000010">
    <property type="entry name" value="Glutamine synthetase"/>
    <property type="match status" value="1"/>
</dbReference>
<dbReference type="PROSITE" id="PS00181">
    <property type="entry name" value="GLNA_ATP"/>
    <property type="match status" value="1"/>
</dbReference>
<dbReference type="GO" id="GO:0006598">
    <property type="term" value="P:polyamine catabolic process"/>
    <property type="evidence" value="ECO:0007669"/>
    <property type="project" value="TreeGrafter"/>
</dbReference>
<gene>
    <name evidence="11" type="primary">spuI</name>
    <name evidence="11" type="ORF">BN1049_01394</name>
</gene>
<protein>
    <submittedName>
        <fullName evidence="11">Protein SpuI</fullName>
    </submittedName>
</protein>
<dbReference type="InterPro" id="IPR008146">
    <property type="entry name" value="Gln_synth_cat_dom"/>
</dbReference>
<evidence type="ECO:0000256" key="6">
    <source>
        <dbReference type="ARBA" id="ARBA00022842"/>
    </source>
</evidence>
<organism evidence="11">
    <name type="scientific">Pseudomonas saudimassiliensis</name>
    <dbReference type="NCBI Taxonomy" id="1461581"/>
    <lineage>
        <taxon>Bacteria</taxon>
        <taxon>Pseudomonadati</taxon>
        <taxon>Pseudomonadota</taxon>
        <taxon>Gammaproteobacteria</taxon>
        <taxon>Pseudomonadales</taxon>
        <taxon>Pseudomonadaceae</taxon>
        <taxon>Pseudomonas</taxon>
    </lineage>
</organism>
<dbReference type="EMBL" id="LM997413">
    <property type="protein sequence ID" value="CEA04186.1"/>
    <property type="molecule type" value="Genomic_DNA"/>
</dbReference>
<reference evidence="11" key="1">
    <citation type="submission" date="2014-07" db="EMBL/GenBank/DDBJ databases">
        <authorList>
            <person name="Urmite Genomes Urmite Genomes"/>
        </authorList>
    </citation>
    <scope>NUCLEOTIDE SEQUENCE</scope>
    <source>
        <strain evidence="11">12M76_air</strain>
    </source>
</reference>
<dbReference type="InterPro" id="IPR008147">
    <property type="entry name" value="Gln_synt_N"/>
</dbReference>
<evidence type="ECO:0000256" key="7">
    <source>
        <dbReference type="PROSITE-ProRule" id="PRU01330"/>
    </source>
</evidence>
<evidence type="ECO:0000259" key="10">
    <source>
        <dbReference type="PROSITE" id="PS51987"/>
    </source>
</evidence>